<dbReference type="PANTHER" id="PTHR33119:SF1">
    <property type="entry name" value="FE2OG DIOXYGENASE DOMAIN-CONTAINING PROTEIN"/>
    <property type="match status" value="1"/>
</dbReference>
<organism evidence="3 4">
    <name type="scientific">Fomitopsis schrenkii</name>
    <name type="common">Brown rot fungus</name>
    <dbReference type="NCBI Taxonomy" id="2126942"/>
    <lineage>
        <taxon>Eukaryota</taxon>
        <taxon>Fungi</taxon>
        <taxon>Dikarya</taxon>
        <taxon>Basidiomycota</taxon>
        <taxon>Agaricomycotina</taxon>
        <taxon>Agaricomycetes</taxon>
        <taxon>Polyporales</taxon>
        <taxon>Fomitopsis</taxon>
    </lineage>
</organism>
<dbReference type="PANTHER" id="PTHR33119">
    <property type="entry name" value="IFI3P"/>
    <property type="match status" value="1"/>
</dbReference>
<dbReference type="Pfam" id="PF14033">
    <property type="entry name" value="DUF4246"/>
    <property type="match status" value="2"/>
</dbReference>
<accession>S8EQD2</accession>
<dbReference type="InterPro" id="IPR049207">
    <property type="entry name" value="DUF4246_N"/>
</dbReference>
<dbReference type="HOGENOM" id="CLU_012066_3_2_1"/>
<protein>
    <submittedName>
        <fullName evidence="3">Uncharacterized protein</fullName>
    </submittedName>
</protein>
<evidence type="ECO:0000313" key="3">
    <source>
        <dbReference type="EMBL" id="EPT06268.1"/>
    </source>
</evidence>
<feature type="domain" description="DUF4246" evidence="2">
    <location>
        <begin position="22"/>
        <end position="82"/>
    </location>
</feature>
<dbReference type="InParanoid" id="S8EQD2"/>
<sequence length="536" mass="61478">MSSAPTTFFQTDPDDIFGLDIDRFPHPFTEVGEDHYDFYGDVTDECDSARTLVELRMCALSAAIREKPEWHVKFRDEKIRSTCQAEEVRKLRCPELVALTGSQINHVMTELEAYVALRDENTGIEPGPYERTWKSDTLIPATVKCELLAAVAPLESVPDSEKDWHPNSDGKVLDLVHPSLYPVVYGRTESTSGEILEPREDGLIDPQFTSERFQWLPSDFRVAEDGSVSLASPYINNVHPKDQAELEKVIPKLLERVVPMFEWVLSDLRFKHQDKKPKTWPESKPSYDGGLDGVKKTVDFRGKTMQVIVKLSNIVLTPEKPEYGGGTWHVDAYSLYVGMNNEAIVATFIYYYDCDNITESTLSFRNAIHSLRYHRQDDKYCMYYLYGLNRGDRCVQDVGKITTKQDRCLAFPNIYQHLVSPFRLADPTRSGRRKILAFFLVDPHVRIPSASTVGPQQAAWMQRAVAGTQLWGWLPTELRDIVWAHAGRMTEEEAKEYRQELMKERTAFVKIVDGERFGTEFNMWYVLCRVLRTAFA</sequence>
<feature type="domain" description="DUF4246" evidence="1">
    <location>
        <begin position="298"/>
        <end position="463"/>
    </location>
</feature>
<feature type="domain" description="DUF4246" evidence="1">
    <location>
        <begin position="104"/>
        <end position="280"/>
    </location>
</feature>
<dbReference type="InterPro" id="IPR025340">
    <property type="entry name" value="DUF4246"/>
</dbReference>
<proteinExistence type="predicted"/>
<evidence type="ECO:0000259" key="2">
    <source>
        <dbReference type="Pfam" id="PF21666"/>
    </source>
</evidence>
<dbReference type="eggNOG" id="ENOG502QQIE">
    <property type="taxonomic scope" value="Eukaryota"/>
</dbReference>
<gene>
    <name evidence="3" type="ORF">FOMPIDRAFT_1110227</name>
</gene>
<reference evidence="3 4" key="1">
    <citation type="journal article" date="2012" name="Science">
        <title>The Paleozoic origin of enzymatic lignin decomposition reconstructed from 31 fungal genomes.</title>
        <authorList>
            <person name="Floudas D."/>
            <person name="Binder M."/>
            <person name="Riley R."/>
            <person name="Barry K."/>
            <person name="Blanchette R.A."/>
            <person name="Henrissat B."/>
            <person name="Martinez A.T."/>
            <person name="Otillar R."/>
            <person name="Spatafora J.W."/>
            <person name="Yadav J.S."/>
            <person name="Aerts A."/>
            <person name="Benoit I."/>
            <person name="Boyd A."/>
            <person name="Carlson A."/>
            <person name="Copeland A."/>
            <person name="Coutinho P.M."/>
            <person name="de Vries R.P."/>
            <person name="Ferreira P."/>
            <person name="Findley K."/>
            <person name="Foster B."/>
            <person name="Gaskell J."/>
            <person name="Glotzer D."/>
            <person name="Gorecki P."/>
            <person name="Heitman J."/>
            <person name="Hesse C."/>
            <person name="Hori C."/>
            <person name="Igarashi K."/>
            <person name="Jurgens J.A."/>
            <person name="Kallen N."/>
            <person name="Kersten P."/>
            <person name="Kohler A."/>
            <person name="Kuees U."/>
            <person name="Kumar T.K.A."/>
            <person name="Kuo A."/>
            <person name="LaButti K."/>
            <person name="Larrondo L.F."/>
            <person name="Lindquist E."/>
            <person name="Ling A."/>
            <person name="Lombard V."/>
            <person name="Lucas S."/>
            <person name="Lundell T."/>
            <person name="Martin R."/>
            <person name="McLaughlin D.J."/>
            <person name="Morgenstern I."/>
            <person name="Morin E."/>
            <person name="Murat C."/>
            <person name="Nagy L.G."/>
            <person name="Nolan M."/>
            <person name="Ohm R.A."/>
            <person name="Patyshakuliyeva A."/>
            <person name="Rokas A."/>
            <person name="Ruiz-Duenas F.J."/>
            <person name="Sabat G."/>
            <person name="Salamov A."/>
            <person name="Samejima M."/>
            <person name="Schmutz J."/>
            <person name="Slot J.C."/>
            <person name="St John F."/>
            <person name="Stenlid J."/>
            <person name="Sun H."/>
            <person name="Sun S."/>
            <person name="Syed K."/>
            <person name="Tsang A."/>
            <person name="Wiebenga A."/>
            <person name="Young D."/>
            <person name="Pisabarro A."/>
            <person name="Eastwood D.C."/>
            <person name="Martin F."/>
            <person name="Cullen D."/>
            <person name="Grigoriev I.V."/>
            <person name="Hibbett D.S."/>
        </authorList>
    </citation>
    <scope>NUCLEOTIDE SEQUENCE</scope>
    <source>
        <strain evidence="4">FP-58527</strain>
    </source>
</reference>
<keyword evidence="4" id="KW-1185">Reference proteome</keyword>
<dbReference type="Pfam" id="PF21666">
    <property type="entry name" value="DUF4246_N"/>
    <property type="match status" value="1"/>
</dbReference>
<evidence type="ECO:0000313" key="4">
    <source>
        <dbReference type="Proteomes" id="UP000015241"/>
    </source>
</evidence>
<dbReference type="OrthoDB" id="415532at2759"/>
<evidence type="ECO:0000259" key="1">
    <source>
        <dbReference type="Pfam" id="PF14033"/>
    </source>
</evidence>
<dbReference type="AlphaFoldDB" id="S8EQD2"/>
<dbReference type="InterPro" id="IPR049192">
    <property type="entry name" value="DUF4246_C"/>
</dbReference>
<name>S8EQD2_FOMSC</name>
<dbReference type="Proteomes" id="UP000015241">
    <property type="component" value="Unassembled WGS sequence"/>
</dbReference>
<dbReference type="EMBL" id="KE504122">
    <property type="protein sequence ID" value="EPT06268.1"/>
    <property type="molecule type" value="Genomic_DNA"/>
</dbReference>
<dbReference type="STRING" id="743788.S8EQD2"/>